<evidence type="ECO:0000256" key="10">
    <source>
        <dbReference type="ARBA" id="ARBA00023303"/>
    </source>
</evidence>
<organism evidence="12 13">
    <name type="scientific">Diploptera punctata</name>
    <name type="common">Pacific beetle cockroach</name>
    <dbReference type="NCBI Taxonomy" id="6984"/>
    <lineage>
        <taxon>Eukaryota</taxon>
        <taxon>Metazoa</taxon>
        <taxon>Ecdysozoa</taxon>
        <taxon>Arthropoda</taxon>
        <taxon>Hexapoda</taxon>
        <taxon>Insecta</taxon>
        <taxon>Pterygota</taxon>
        <taxon>Neoptera</taxon>
        <taxon>Polyneoptera</taxon>
        <taxon>Dictyoptera</taxon>
        <taxon>Blattodea</taxon>
        <taxon>Blaberoidea</taxon>
        <taxon>Blaberidae</taxon>
        <taxon>Diplopterinae</taxon>
        <taxon>Diploptera</taxon>
    </lineage>
</organism>
<keyword evidence="3" id="KW-0812">Transmembrane</keyword>
<keyword evidence="7" id="KW-0675">Receptor</keyword>
<evidence type="ECO:0000256" key="1">
    <source>
        <dbReference type="ARBA" id="ARBA00004141"/>
    </source>
</evidence>
<evidence type="ECO:0000256" key="8">
    <source>
        <dbReference type="ARBA" id="ARBA00023180"/>
    </source>
</evidence>
<sequence length="87" mass="9872">EPPFSLLRNETGKVGGYIGAIWNIMEKKLNFSTVFEEESVFGILVNGSWNGMIEKLRSRCVDIAISEFTMTRDRMEVVDFSLPPTII</sequence>
<evidence type="ECO:0000259" key="11">
    <source>
        <dbReference type="Pfam" id="PF10613"/>
    </source>
</evidence>
<protein>
    <recommendedName>
        <fullName evidence="11">Ionotropic glutamate receptor L-glutamate and glycine-binding domain-containing protein</fullName>
    </recommendedName>
</protein>
<evidence type="ECO:0000313" key="13">
    <source>
        <dbReference type="Proteomes" id="UP001233999"/>
    </source>
</evidence>
<keyword evidence="10" id="KW-0407">Ion channel</keyword>
<dbReference type="Pfam" id="PF10613">
    <property type="entry name" value="Lig_chan-Glu_bd"/>
    <property type="match status" value="1"/>
</dbReference>
<dbReference type="GO" id="GO:0015276">
    <property type="term" value="F:ligand-gated monoatomic ion channel activity"/>
    <property type="evidence" value="ECO:0007669"/>
    <property type="project" value="InterPro"/>
</dbReference>
<evidence type="ECO:0000256" key="2">
    <source>
        <dbReference type="ARBA" id="ARBA00022448"/>
    </source>
</evidence>
<evidence type="ECO:0000256" key="7">
    <source>
        <dbReference type="ARBA" id="ARBA00023170"/>
    </source>
</evidence>
<dbReference type="EMBL" id="JASPKZ010004211">
    <property type="protein sequence ID" value="KAJ9590515.1"/>
    <property type="molecule type" value="Genomic_DNA"/>
</dbReference>
<reference evidence="12" key="1">
    <citation type="journal article" date="2023" name="IScience">
        <title>Live-bearing cockroach genome reveals convergent evolutionary mechanisms linked to viviparity in insects and beyond.</title>
        <authorList>
            <person name="Fouks B."/>
            <person name="Harrison M.C."/>
            <person name="Mikhailova A.A."/>
            <person name="Marchal E."/>
            <person name="English S."/>
            <person name="Carruthers M."/>
            <person name="Jennings E.C."/>
            <person name="Chiamaka E.L."/>
            <person name="Frigard R.A."/>
            <person name="Pippel M."/>
            <person name="Attardo G.M."/>
            <person name="Benoit J.B."/>
            <person name="Bornberg-Bauer E."/>
            <person name="Tobe S.S."/>
        </authorList>
    </citation>
    <scope>NUCLEOTIDE SEQUENCE</scope>
    <source>
        <strain evidence="12">Stay&amp;Tobe</strain>
    </source>
</reference>
<evidence type="ECO:0000256" key="6">
    <source>
        <dbReference type="ARBA" id="ARBA00023136"/>
    </source>
</evidence>
<keyword evidence="4" id="KW-1133">Transmembrane helix</keyword>
<name>A0AAD8EHA1_DIPPU</name>
<keyword evidence="5" id="KW-0406">Ion transport</keyword>
<comment type="subcellular location">
    <subcellularLocation>
        <location evidence="1">Membrane</location>
        <topology evidence="1">Multi-pass membrane protein</topology>
    </subcellularLocation>
</comment>
<dbReference type="SUPFAM" id="SSF53850">
    <property type="entry name" value="Periplasmic binding protein-like II"/>
    <property type="match status" value="1"/>
</dbReference>
<dbReference type="Gene3D" id="3.40.190.10">
    <property type="entry name" value="Periplasmic binding protein-like II"/>
    <property type="match status" value="1"/>
</dbReference>
<evidence type="ECO:0000256" key="5">
    <source>
        <dbReference type="ARBA" id="ARBA00023065"/>
    </source>
</evidence>
<evidence type="ECO:0000256" key="9">
    <source>
        <dbReference type="ARBA" id="ARBA00023286"/>
    </source>
</evidence>
<comment type="caution">
    <text evidence="12">The sequence shown here is derived from an EMBL/GenBank/DDBJ whole genome shotgun (WGS) entry which is preliminary data.</text>
</comment>
<keyword evidence="9" id="KW-1071">Ligand-gated ion channel</keyword>
<feature type="domain" description="Ionotropic glutamate receptor L-glutamate and glycine-binding" evidence="11">
    <location>
        <begin position="10"/>
        <end position="83"/>
    </location>
</feature>
<dbReference type="GO" id="GO:0016020">
    <property type="term" value="C:membrane"/>
    <property type="evidence" value="ECO:0007669"/>
    <property type="project" value="UniProtKB-SubCell"/>
</dbReference>
<proteinExistence type="predicted"/>
<dbReference type="Proteomes" id="UP001233999">
    <property type="component" value="Unassembled WGS sequence"/>
</dbReference>
<feature type="non-terminal residue" evidence="12">
    <location>
        <position position="1"/>
    </location>
</feature>
<dbReference type="InterPro" id="IPR019594">
    <property type="entry name" value="Glu/Gly-bd"/>
</dbReference>
<keyword evidence="6" id="KW-0472">Membrane</keyword>
<evidence type="ECO:0000313" key="12">
    <source>
        <dbReference type="EMBL" id="KAJ9590515.1"/>
    </source>
</evidence>
<evidence type="ECO:0000256" key="3">
    <source>
        <dbReference type="ARBA" id="ARBA00022692"/>
    </source>
</evidence>
<accession>A0AAD8EHA1</accession>
<keyword evidence="2" id="KW-0813">Transport</keyword>
<evidence type="ECO:0000256" key="4">
    <source>
        <dbReference type="ARBA" id="ARBA00022989"/>
    </source>
</evidence>
<gene>
    <name evidence="12" type="ORF">L9F63_016466</name>
</gene>
<keyword evidence="13" id="KW-1185">Reference proteome</keyword>
<keyword evidence="8" id="KW-0325">Glycoprotein</keyword>
<feature type="non-terminal residue" evidence="12">
    <location>
        <position position="87"/>
    </location>
</feature>
<dbReference type="AlphaFoldDB" id="A0AAD8EHA1"/>
<reference evidence="12" key="2">
    <citation type="submission" date="2023-05" db="EMBL/GenBank/DDBJ databases">
        <authorList>
            <person name="Fouks B."/>
        </authorList>
    </citation>
    <scope>NUCLEOTIDE SEQUENCE</scope>
    <source>
        <strain evidence="12">Stay&amp;Tobe</strain>
        <tissue evidence="12">Testes</tissue>
    </source>
</reference>